<accession>A0A932HYM0</accession>
<dbReference type="AlphaFoldDB" id="A0A932HYM0"/>
<feature type="region of interest" description="Disordered" evidence="1">
    <location>
        <begin position="244"/>
        <end position="304"/>
    </location>
</feature>
<gene>
    <name evidence="2" type="ORF">HYZ11_10520</name>
</gene>
<dbReference type="PANTHER" id="PTHR35610">
    <property type="entry name" value="3-ISOPROPYLMALATE DEHYDRATASE-RELATED"/>
    <property type="match status" value="1"/>
</dbReference>
<dbReference type="Proteomes" id="UP000782312">
    <property type="component" value="Unassembled WGS sequence"/>
</dbReference>
<sequence length="304" mass="33984">MDAVYLRHPSVLRDPIMIMTFAGWNDAAESATLAARYLVDRLGGERFAAIPPDDFFQFSDQRPTVRLDEKGERQISWPANDFFVCRAGHLPRDFVVGVGVEPHLQWRRFSRSVLDIVNRCGVRLVVTMGAFLAGESHTEPVPVTCLATDPSLVRNLGMELSRYEGPTGIVGVLHSLMQEERLASVSLWASVPHYIAALPNPKASFALLDRLRAVCRIPLDLGDLERSAANFDRQVEEAIREDPKLARYVSQMEGSEAEDEPEEEEEHSSGEAAEELPPGEQVADEIADEIEDFLRRRKNGSDKD</sequence>
<proteinExistence type="predicted"/>
<feature type="compositionally biased region" description="Acidic residues" evidence="1">
    <location>
        <begin position="255"/>
        <end position="266"/>
    </location>
</feature>
<dbReference type="Pfam" id="PF09754">
    <property type="entry name" value="PAC2"/>
    <property type="match status" value="1"/>
</dbReference>
<dbReference type="SUPFAM" id="SSF159659">
    <property type="entry name" value="Cgl1923-like"/>
    <property type="match status" value="1"/>
</dbReference>
<dbReference type="InterPro" id="IPR019151">
    <property type="entry name" value="Proteasome_assmbl_chaperone_2"/>
</dbReference>
<evidence type="ECO:0000256" key="1">
    <source>
        <dbReference type="SAM" id="MobiDB-lite"/>
    </source>
</evidence>
<dbReference type="PIRSF" id="PIRSF028754">
    <property type="entry name" value="UCP028754"/>
    <property type="match status" value="1"/>
</dbReference>
<dbReference type="InterPro" id="IPR038389">
    <property type="entry name" value="PSMG2_sf"/>
</dbReference>
<dbReference type="Gene3D" id="3.40.50.10900">
    <property type="entry name" value="PAC-like subunit"/>
    <property type="match status" value="1"/>
</dbReference>
<evidence type="ECO:0000313" key="3">
    <source>
        <dbReference type="Proteomes" id="UP000782312"/>
    </source>
</evidence>
<dbReference type="PANTHER" id="PTHR35610:SF7">
    <property type="entry name" value="3-ISOPROPYLMALATE DEHYDRATASE"/>
    <property type="match status" value="1"/>
</dbReference>
<reference evidence="2" key="1">
    <citation type="submission" date="2020-07" db="EMBL/GenBank/DDBJ databases">
        <title>Huge and variable diversity of episymbiotic CPR bacteria and DPANN archaea in groundwater ecosystems.</title>
        <authorList>
            <person name="He C.Y."/>
            <person name="Keren R."/>
            <person name="Whittaker M."/>
            <person name="Farag I.F."/>
            <person name="Doudna J."/>
            <person name="Cate J.H.D."/>
            <person name="Banfield J.F."/>
        </authorList>
    </citation>
    <scope>NUCLEOTIDE SEQUENCE</scope>
    <source>
        <strain evidence="2">NC_groundwater_763_Ag_S-0.2um_68_21</strain>
    </source>
</reference>
<organism evidence="2 3">
    <name type="scientific">Tectimicrobiota bacterium</name>
    <dbReference type="NCBI Taxonomy" id="2528274"/>
    <lineage>
        <taxon>Bacteria</taxon>
        <taxon>Pseudomonadati</taxon>
        <taxon>Nitrospinota/Tectimicrobiota group</taxon>
        <taxon>Candidatus Tectimicrobiota</taxon>
    </lineage>
</organism>
<name>A0A932HYM0_UNCTE</name>
<evidence type="ECO:0000313" key="2">
    <source>
        <dbReference type="EMBL" id="MBI3128026.1"/>
    </source>
</evidence>
<feature type="compositionally biased region" description="Acidic residues" evidence="1">
    <location>
        <begin position="282"/>
        <end position="291"/>
    </location>
</feature>
<protein>
    <submittedName>
        <fullName evidence="2">PAC2 family protein</fullName>
    </submittedName>
</protein>
<comment type="caution">
    <text evidence="2">The sequence shown here is derived from an EMBL/GenBank/DDBJ whole genome shotgun (WGS) entry which is preliminary data.</text>
</comment>
<dbReference type="InterPro" id="IPR008492">
    <property type="entry name" value="Rv2714-like"/>
</dbReference>
<dbReference type="EMBL" id="JACPUR010000023">
    <property type="protein sequence ID" value="MBI3128026.1"/>
    <property type="molecule type" value="Genomic_DNA"/>
</dbReference>